<dbReference type="InterPro" id="IPR005846">
    <property type="entry name" value="A-D-PHexomutase_a/b/a-III"/>
</dbReference>
<dbReference type="Pfam" id="PF02878">
    <property type="entry name" value="PGM_PMM_I"/>
    <property type="match status" value="1"/>
</dbReference>
<dbReference type="InterPro" id="IPR036900">
    <property type="entry name" value="A-D-PHexomutase_C_sf"/>
</dbReference>
<evidence type="ECO:0000256" key="2">
    <source>
        <dbReference type="ARBA" id="ARBA00010231"/>
    </source>
</evidence>
<feature type="domain" description="Alpha-D-phosphohexomutase alpha/beta/alpha" evidence="9">
    <location>
        <begin position="7"/>
        <end position="133"/>
    </location>
</feature>
<evidence type="ECO:0000256" key="7">
    <source>
        <dbReference type="RuleBase" id="RU004326"/>
    </source>
</evidence>
<dbReference type="Proteomes" id="UP000230251">
    <property type="component" value="Unassembled WGS sequence"/>
</dbReference>
<dbReference type="InterPro" id="IPR005841">
    <property type="entry name" value="Alpha-D-phosphohexomutase_SF"/>
</dbReference>
<comment type="similarity">
    <text evidence="2 7">Belongs to the phosphohexose mutase family.</text>
</comment>
<proteinExistence type="inferred from homology"/>
<sequence>MNIPDHIFKAYDIRGLLAEVSTEIASQVGIAVVKKTGAKIVVVGRDMRKTSPELAQAVIDGITEAGADVRDIGMCTTSMYNFAVSSYGEVDAGVMITASHNPSEYNGIKMALRTGEPISGTEILEMIRAGLDTDSENKGSVSKFEILDDYLNKFIELSGVADLSGTKIVVDYGNGMASVSIRPLLKRLGAEVVELYAEPDADFPNHEANPAKEETLIDIKKKVIEVGADFGIATDGDGDRIAFIDETGNSIRGDQTLAILAESILRDKPGSKIIVSPNHGWAPMDMIKSVGGELINCRIGRTFIIKLMRETGAAVSGEVSSHFFFEETNGLESIDYAFLLVANVWKKSGKKFSELADPLRTYFNSGEINQEIKDKEAVLKAIEDKYASVATVVDRIDGIRCEFNRDWWFIIRPSNTEPILRLTLEAKSQELLDEKTAELKSFLK</sequence>
<feature type="domain" description="Alpha-D-phosphohexomutase alpha/beta/alpha" evidence="10">
    <location>
        <begin position="149"/>
        <end position="248"/>
    </location>
</feature>
<comment type="caution">
    <text evidence="12">The sequence shown here is derived from an EMBL/GenBank/DDBJ whole genome shotgun (WGS) entry which is preliminary data.</text>
</comment>
<dbReference type="PRINTS" id="PR00509">
    <property type="entry name" value="PGMPMM"/>
</dbReference>
<keyword evidence="4 7" id="KW-0479">Metal-binding</keyword>
<comment type="cofactor">
    <cofactor evidence="1">
        <name>Mg(2+)</name>
        <dbReference type="ChEBI" id="CHEBI:18420"/>
    </cofactor>
</comment>
<evidence type="ECO:0000259" key="8">
    <source>
        <dbReference type="Pfam" id="PF00408"/>
    </source>
</evidence>
<dbReference type="Pfam" id="PF02880">
    <property type="entry name" value="PGM_PMM_III"/>
    <property type="match status" value="1"/>
</dbReference>
<name>A0A2M8EPF2_9BACT</name>
<keyword evidence="3" id="KW-0597">Phosphoprotein</keyword>
<dbReference type="Gene3D" id="3.30.310.50">
    <property type="entry name" value="Alpha-D-phosphohexomutase, C-terminal domain"/>
    <property type="match status" value="1"/>
</dbReference>
<dbReference type="AlphaFoldDB" id="A0A2M8EPF2"/>
<dbReference type="InterPro" id="IPR005844">
    <property type="entry name" value="A-D-PHexomutase_a/b/a-I"/>
</dbReference>
<evidence type="ECO:0000259" key="11">
    <source>
        <dbReference type="Pfam" id="PF02880"/>
    </source>
</evidence>
<accession>A0A2M8EPF2</accession>
<dbReference type="PANTHER" id="PTHR43771">
    <property type="entry name" value="PHOSPHOMANNOMUTASE"/>
    <property type="match status" value="1"/>
</dbReference>
<dbReference type="InterPro" id="IPR016066">
    <property type="entry name" value="A-D-PHexomutase_CS"/>
</dbReference>
<evidence type="ECO:0000313" key="13">
    <source>
        <dbReference type="Proteomes" id="UP000230251"/>
    </source>
</evidence>
<dbReference type="InterPro" id="IPR005845">
    <property type="entry name" value="A-D-PHexomutase_a/b/a-II"/>
</dbReference>
<dbReference type="SUPFAM" id="SSF55957">
    <property type="entry name" value="Phosphoglucomutase, C-terminal domain"/>
    <property type="match status" value="1"/>
</dbReference>
<dbReference type="Gene3D" id="3.40.120.10">
    <property type="entry name" value="Alpha-D-Glucose-1,6-Bisphosphate, subunit A, domain 3"/>
    <property type="match status" value="3"/>
</dbReference>
<dbReference type="EMBL" id="PFSI01000029">
    <property type="protein sequence ID" value="PJC24625.1"/>
    <property type="molecule type" value="Genomic_DNA"/>
</dbReference>
<reference evidence="13" key="1">
    <citation type="submission" date="2017-09" db="EMBL/GenBank/DDBJ databases">
        <title>Depth-based differentiation of microbial function through sediment-hosted aquifers and enrichment of novel symbionts in the deep terrestrial subsurface.</title>
        <authorList>
            <person name="Probst A.J."/>
            <person name="Ladd B."/>
            <person name="Jarett J.K."/>
            <person name="Geller-Mcgrath D.E."/>
            <person name="Sieber C.M.K."/>
            <person name="Emerson J.B."/>
            <person name="Anantharaman K."/>
            <person name="Thomas B.C."/>
            <person name="Malmstrom R."/>
            <person name="Stieglmeier M."/>
            <person name="Klingl A."/>
            <person name="Woyke T."/>
            <person name="Ryan C.M."/>
            <person name="Banfield J.F."/>
        </authorList>
    </citation>
    <scope>NUCLEOTIDE SEQUENCE [LARGE SCALE GENOMIC DNA]</scope>
</reference>
<evidence type="ECO:0000256" key="1">
    <source>
        <dbReference type="ARBA" id="ARBA00001946"/>
    </source>
</evidence>
<dbReference type="PROSITE" id="PS00710">
    <property type="entry name" value="PGM_PMM"/>
    <property type="match status" value="1"/>
</dbReference>
<keyword evidence="6" id="KW-0413">Isomerase</keyword>
<dbReference type="InterPro" id="IPR016055">
    <property type="entry name" value="A-D-PHexomutase_a/b/a-I/II/III"/>
</dbReference>
<evidence type="ECO:0000259" key="9">
    <source>
        <dbReference type="Pfam" id="PF02878"/>
    </source>
</evidence>
<dbReference type="GO" id="GO:0016868">
    <property type="term" value="F:intramolecular phosphotransferase activity"/>
    <property type="evidence" value="ECO:0007669"/>
    <property type="project" value="InterPro"/>
</dbReference>
<evidence type="ECO:0000256" key="3">
    <source>
        <dbReference type="ARBA" id="ARBA00022553"/>
    </source>
</evidence>
<evidence type="ECO:0000256" key="6">
    <source>
        <dbReference type="ARBA" id="ARBA00023235"/>
    </source>
</evidence>
<dbReference type="Pfam" id="PF00408">
    <property type="entry name" value="PGM_PMM_IV"/>
    <property type="match status" value="1"/>
</dbReference>
<protein>
    <submittedName>
        <fullName evidence="12">Phosphomannomutase/phosphoglucomutase</fullName>
    </submittedName>
</protein>
<evidence type="ECO:0000259" key="10">
    <source>
        <dbReference type="Pfam" id="PF02879"/>
    </source>
</evidence>
<organism evidence="12 13">
    <name type="scientific">Candidatus Uhrbacteria bacterium CG_4_9_14_0_2_um_filter_41_50</name>
    <dbReference type="NCBI Taxonomy" id="1975031"/>
    <lineage>
        <taxon>Bacteria</taxon>
        <taxon>Candidatus Uhriibacteriota</taxon>
    </lineage>
</organism>
<dbReference type="Pfam" id="PF02879">
    <property type="entry name" value="PGM_PMM_II"/>
    <property type="match status" value="1"/>
</dbReference>
<gene>
    <name evidence="12" type="primary">manB</name>
    <name evidence="12" type="ORF">CO057_01825</name>
</gene>
<dbReference type="GO" id="GO:0005975">
    <property type="term" value="P:carbohydrate metabolic process"/>
    <property type="evidence" value="ECO:0007669"/>
    <property type="project" value="InterPro"/>
</dbReference>
<dbReference type="SUPFAM" id="SSF53738">
    <property type="entry name" value="Phosphoglucomutase, first 3 domains"/>
    <property type="match status" value="3"/>
</dbReference>
<dbReference type="CDD" id="cd03089">
    <property type="entry name" value="PMM_PGM"/>
    <property type="match status" value="1"/>
</dbReference>
<dbReference type="InterPro" id="IPR005843">
    <property type="entry name" value="A-D-PHexomutase_C"/>
</dbReference>
<evidence type="ECO:0000256" key="5">
    <source>
        <dbReference type="ARBA" id="ARBA00022842"/>
    </source>
</evidence>
<dbReference type="GO" id="GO:0000287">
    <property type="term" value="F:magnesium ion binding"/>
    <property type="evidence" value="ECO:0007669"/>
    <property type="project" value="InterPro"/>
</dbReference>
<evidence type="ECO:0000256" key="4">
    <source>
        <dbReference type="ARBA" id="ARBA00022723"/>
    </source>
</evidence>
<keyword evidence="5 7" id="KW-0460">Magnesium</keyword>
<feature type="domain" description="Alpha-D-phosphohexomutase C-terminal" evidence="8">
    <location>
        <begin position="367"/>
        <end position="434"/>
    </location>
</feature>
<dbReference type="PANTHER" id="PTHR43771:SF1">
    <property type="entry name" value="PHOSPHOMANNOMUTASE"/>
    <property type="match status" value="1"/>
</dbReference>
<feature type="domain" description="Alpha-D-phosphohexomutase alpha/beta/alpha" evidence="11">
    <location>
        <begin position="253"/>
        <end position="359"/>
    </location>
</feature>
<evidence type="ECO:0000313" key="12">
    <source>
        <dbReference type="EMBL" id="PJC24625.1"/>
    </source>
</evidence>